<accession>A0AAP0MPI7</accession>
<evidence type="ECO:0000313" key="3">
    <source>
        <dbReference type="Proteomes" id="UP001428341"/>
    </source>
</evidence>
<evidence type="ECO:0000256" key="1">
    <source>
        <dbReference type="SAM" id="MobiDB-lite"/>
    </source>
</evidence>
<feature type="region of interest" description="Disordered" evidence="1">
    <location>
        <begin position="1"/>
        <end position="54"/>
    </location>
</feature>
<organism evidence="2 3">
    <name type="scientific">Citrus x changshan-huyou</name>
    <dbReference type="NCBI Taxonomy" id="2935761"/>
    <lineage>
        <taxon>Eukaryota</taxon>
        <taxon>Viridiplantae</taxon>
        <taxon>Streptophyta</taxon>
        <taxon>Embryophyta</taxon>
        <taxon>Tracheophyta</taxon>
        <taxon>Spermatophyta</taxon>
        <taxon>Magnoliopsida</taxon>
        <taxon>eudicotyledons</taxon>
        <taxon>Gunneridae</taxon>
        <taxon>Pentapetalae</taxon>
        <taxon>rosids</taxon>
        <taxon>malvids</taxon>
        <taxon>Sapindales</taxon>
        <taxon>Rutaceae</taxon>
        <taxon>Aurantioideae</taxon>
        <taxon>Citrus</taxon>
    </lineage>
</organism>
<reference evidence="2 3" key="1">
    <citation type="submission" date="2024-05" db="EMBL/GenBank/DDBJ databases">
        <title>Haplotype-resolved chromosome-level genome assembly of Huyou (Citrus changshanensis).</title>
        <authorList>
            <person name="Miao C."/>
            <person name="Chen W."/>
            <person name="Wu Y."/>
            <person name="Wang L."/>
            <person name="Zhao S."/>
            <person name="Grierson D."/>
            <person name="Xu C."/>
            <person name="Chen K."/>
        </authorList>
    </citation>
    <scope>NUCLEOTIDE SEQUENCE [LARGE SCALE GENOMIC DNA]</scope>
    <source>
        <strain evidence="2">01-14</strain>
        <tissue evidence="2">Leaf</tissue>
    </source>
</reference>
<dbReference type="AlphaFoldDB" id="A0AAP0MPI7"/>
<proteinExistence type="predicted"/>
<dbReference type="Proteomes" id="UP001428341">
    <property type="component" value="Unassembled WGS sequence"/>
</dbReference>
<protein>
    <submittedName>
        <fullName evidence="2">Uncharacterized protein</fullName>
    </submittedName>
</protein>
<gene>
    <name evidence="2" type="ORF">WN944_006558</name>
</gene>
<keyword evidence="3" id="KW-1185">Reference proteome</keyword>
<name>A0AAP0MPI7_9ROSI</name>
<dbReference type="EMBL" id="JBCGBO010000003">
    <property type="protein sequence ID" value="KAK9214565.1"/>
    <property type="molecule type" value="Genomic_DNA"/>
</dbReference>
<evidence type="ECO:0000313" key="2">
    <source>
        <dbReference type="EMBL" id="KAK9214565.1"/>
    </source>
</evidence>
<comment type="caution">
    <text evidence="2">The sequence shown here is derived from an EMBL/GenBank/DDBJ whole genome shotgun (WGS) entry which is preliminary data.</text>
</comment>
<sequence>MRTLHSTPKKKDRDTFSATPMKEWRQDTPSSTLNERGRRILHQKRRMGTPSPPT</sequence>